<dbReference type="PANTHER" id="PTHR33360:SF2">
    <property type="entry name" value="TRANSPOSASE FOR INSERTION SEQUENCE ELEMENT IS200"/>
    <property type="match status" value="1"/>
</dbReference>
<dbReference type="RefSeq" id="WP_163668975.1">
    <property type="nucleotide sequence ID" value="NZ_QZCE01000002.1"/>
</dbReference>
<dbReference type="GO" id="GO:0004803">
    <property type="term" value="F:transposase activity"/>
    <property type="evidence" value="ECO:0007669"/>
    <property type="project" value="InterPro"/>
</dbReference>
<evidence type="ECO:0000313" key="2">
    <source>
        <dbReference type="EMBL" id="NEZ66638.1"/>
    </source>
</evidence>
<dbReference type="EMBL" id="QZCE01000002">
    <property type="protein sequence ID" value="NEZ66638.1"/>
    <property type="molecule type" value="Genomic_DNA"/>
</dbReference>
<dbReference type="GO" id="GO:0003677">
    <property type="term" value="F:DNA binding"/>
    <property type="evidence" value="ECO:0007669"/>
    <property type="project" value="InterPro"/>
</dbReference>
<evidence type="ECO:0000259" key="1">
    <source>
        <dbReference type="SMART" id="SM01321"/>
    </source>
</evidence>
<dbReference type="AlphaFoldDB" id="A0A6M0SDS5"/>
<protein>
    <submittedName>
        <fullName evidence="2">IS200/IS605 family transposase</fullName>
    </submittedName>
</protein>
<evidence type="ECO:0000313" key="3">
    <source>
        <dbReference type="Proteomes" id="UP000473574"/>
    </source>
</evidence>
<dbReference type="NCBIfam" id="NF033573">
    <property type="entry name" value="transpos_IS200"/>
    <property type="match status" value="1"/>
</dbReference>
<dbReference type="PANTHER" id="PTHR33360">
    <property type="entry name" value="TRANSPOSASE FOR INSERTION SEQUENCE ELEMENT IS200"/>
    <property type="match status" value="1"/>
</dbReference>
<dbReference type="SMART" id="SM01321">
    <property type="entry name" value="Y1_Tnp"/>
    <property type="match status" value="1"/>
</dbReference>
<dbReference type="GO" id="GO:0006313">
    <property type="term" value="P:DNA transposition"/>
    <property type="evidence" value="ECO:0007669"/>
    <property type="project" value="InterPro"/>
</dbReference>
<name>A0A6M0SDS5_9CYAN</name>
<dbReference type="InterPro" id="IPR036515">
    <property type="entry name" value="Transposase_17_sf"/>
</dbReference>
<dbReference type="Proteomes" id="UP000473574">
    <property type="component" value="Unassembled WGS sequence"/>
</dbReference>
<dbReference type="Pfam" id="PF01797">
    <property type="entry name" value="Y1_Tnp"/>
    <property type="match status" value="1"/>
</dbReference>
<sequence length="132" mass="14727">MGRDLRRERHSVTSLIVHLICVTKYRRSILTAEGLNTIEDSFRAVAKSLNCKLLEFNGEANHVHACIEYPPKLSVSKLANAFKGTSSRRYGQAGYPKPSSKALWSPSYFASSIGGAPLEDLKRYIQNQEKPS</sequence>
<dbReference type="Gene3D" id="3.30.70.1290">
    <property type="entry name" value="Transposase IS200-like"/>
    <property type="match status" value="1"/>
</dbReference>
<accession>A0A6M0SDS5</accession>
<gene>
    <name evidence="2" type="primary">tnpA</name>
    <name evidence="2" type="ORF">D0962_28420</name>
</gene>
<organism evidence="2 3">
    <name type="scientific">Adonisia turfae CCMR0082</name>
    <dbReference type="NCBI Taxonomy" id="2304604"/>
    <lineage>
        <taxon>Bacteria</taxon>
        <taxon>Bacillati</taxon>
        <taxon>Cyanobacteriota</taxon>
        <taxon>Adonisia</taxon>
        <taxon>Adonisia turfae</taxon>
    </lineage>
</organism>
<dbReference type="SUPFAM" id="SSF143422">
    <property type="entry name" value="Transposase IS200-like"/>
    <property type="match status" value="1"/>
</dbReference>
<reference evidence="2 3" key="1">
    <citation type="journal article" date="2020" name="Microb. Ecol.">
        <title>Ecogenomics of the Marine Benthic Filamentous Cyanobacterium Adonisia.</title>
        <authorList>
            <person name="Walter J.M."/>
            <person name="Coutinho F.H."/>
            <person name="Leomil L."/>
            <person name="Hargreaves P.I."/>
            <person name="Campeao M.E."/>
            <person name="Vieira V.V."/>
            <person name="Silva B.S."/>
            <person name="Fistarol G.O."/>
            <person name="Salomon P.S."/>
            <person name="Sawabe T."/>
            <person name="Mino S."/>
            <person name="Hosokawa M."/>
            <person name="Miyashita H."/>
            <person name="Maruyama F."/>
            <person name="van Verk M.C."/>
            <person name="Dutilh B.E."/>
            <person name="Thompson C.C."/>
            <person name="Thompson F.L."/>
        </authorList>
    </citation>
    <scope>NUCLEOTIDE SEQUENCE [LARGE SCALE GENOMIC DNA]</scope>
    <source>
        <strain evidence="2 3">CCMR0082</strain>
    </source>
</reference>
<comment type="caution">
    <text evidence="2">The sequence shown here is derived from an EMBL/GenBank/DDBJ whole genome shotgun (WGS) entry which is preliminary data.</text>
</comment>
<feature type="domain" description="Transposase IS200-like" evidence="1">
    <location>
        <begin position="12"/>
        <end position="128"/>
    </location>
</feature>
<dbReference type="InterPro" id="IPR002686">
    <property type="entry name" value="Transposase_17"/>
</dbReference>
<proteinExistence type="predicted"/>